<evidence type="ECO:0008006" key="3">
    <source>
        <dbReference type="Google" id="ProtNLM"/>
    </source>
</evidence>
<evidence type="ECO:0000313" key="1">
    <source>
        <dbReference type="EMBL" id="BES82752.1"/>
    </source>
</evidence>
<name>A0ABM8J105_9CREN</name>
<dbReference type="EMBL" id="AP028907">
    <property type="protein sequence ID" value="BES82752.1"/>
    <property type="molecule type" value="Genomic_DNA"/>
</dbReference>
<sequence>MAGRRPRRRCRYYVNTNFFVDLEDSRREAIEFALRHRGMLCTSKLLIREYAAVNKQATARLLARSYGIRVYSVGVLRLLKRAKSLLQKWGVAALSDNTVVDVAHILAAKELGARYFVTSDSQACKKAIRLGLYCINHRTGEEYAPS</sequence>
<accession>A0ABM8J105</accession>
<reference evidence="1 2" key="1">
    <citation type="submission" date="2023-09" db="EMBL/GenBank/DDBJ databases">
        <title>Pyrofollis japonicus gen. nov. sp. nov., a novel member of the family Pyrodictiaceae isolated from the Iheya North hydrothermal field.</title>
        <authorList>
            <person name="Miyazaki U."/>
            <person name="Sanari M."/>
            <person name="Tame A."/>
            <person name="Kitajima M."/>
            <person name="Okamoto A."/>
            <person name="Sawayama S."/>
            <person name="Miyazaki J."/>
            <person name="Takai K."/>
            <person name="Nakagawa S."/>
        </authorList>
    </citation>
    <scope>NUCLEOTIDE SEQUENCE [LARGE SCALE GENOMIC DNA]</scope>
    <source>
        <strain evidence="1 2">AV2</strain>
    </source>
</reference>
<evidence type="ECO:0000313" key="2">
    <source>
        <dbReference type="Proteomes" id="UP001341135"/>
    </source>
</evidence>
<keyword evidence="2" id="KW-1185">Reference proteome</keyword>
<dbReference type="RefSeq" id="WP_338250368.1">
    <property type="nucleotide sequence ID" value="NZ_AP028907.1"/>
</dbReference>
<gene>
    <name evidence="1" type="ORF">PABY_23190</name>
</gene>
<proteinExistence type="predicted"/>
<protein>
    <recommendedName>
        <fullName evidence="3">PIN domain-containing protein</fullName>
    </recommendedName>
</protein>
<dbReference type="InterPro" id="IPR029060">
    <property type="entry name" value="PIN-like_dom_sf"/>
</dbReference>
<dbReference type="Proteomes" id="UP001341135">
    <property type="component" value="Chromosome"/>
</dbReference>
<organism evidence="1 2">
    <name type="scientific">Pyrodictium abyssi</name>
    <dbReference type="NCBI Taxonomy" id="54256"/>
    <lineage>
        <taxon>Archaea</taxon>
        <taxon>Thermoproteota</taxon>
        <taxon>Thermoprotei</taxon>
        <taxon>Desulfurococcales</taxon>
        <taxon>Pyrodictiaceae</taxon>
        <taxon>Pyrodictium</taxon>
    </lineage>
</organism>
<dbReference type="SUPFAM" id="SSF88723">
    <property type="entry name" value="PIN domain-like"/>
    <property type="match status" value="1"/>
</dbReference>
<dbReference type="GeneID" id="89290323"/>